<sequence>MSKGVLREDKTCLNCGTFVEERFCPQCGQENTETRKSFHYLFTHFVEDLVHYDSSFWKTMKYLLFHPARLTREYLSGRRQRFVAPIKLYIFISFITFFLSGLVLNEKNIAFGDKDAAIKVTKSTDEAKVNLWNSNDSIPKEQQGYNNSWMDEYGWFGKYKTVKALDSVQSLLPEKDKLDKIEYWYTKKMVTVAEHNTFRQAFDKSLIHFKQNLPKVLFLYLPVFAFWLWFFHGKKRWYYFDHGIFTLHYFSFMLLLTSLLIISEWIQSYSDLILFEVLKGIIRIAYFFWLIIYFYKAHKRFYGENKFISFLKSSTLFFINFIFLWIVLVAYIIYTAMTIE</sequence>
<dbReference type="EMBL" id="FMTY01000002">
    <property type="protein sequence ID" value="SCX06096.1"/>
    <property type="molecule type" value="Genomic_DNA"/>
</dbReference>
<accession>A0A1G4VH14</accession>
<dbReference type="AlphaFoldDB" id="A0A1G4VH14"/>
<keyword evidence="1" id="KW-0472">Membrane</keyword>
<keyword evidence="1" id="KW-1133">Transmembrane helix</keyword>
<evidence type="ECO:0000313" key="2">
    <source>
        <dbReference type="EMBL" id="SCX06096.1"/>
    </source>
</evidence>
<evidence type="ECO:0000313" key="3">
    <source>
        <dbReference type="Proteomes" id="UP000182124"/>
    </source>
</evidence>
<dbReference type="Pfam" id="PF12412">
    <property type="entry name" value="DUF3667"/>
    <property type="match status" value="1"/>
</dbReference>
<name>A0A1G4VH14_9FLAO</name>
<protein>
    <recommendedName>
        <fullName evidence="4">DUF3667 domain-containing protein</fullName>
    </recommendedName>
</protein>
<organism evidence="2 3">
    <name type="scientific">Flavobacterium saliperosum</name>
    <dbReference type="NCBI Taxonomy" id="329186"/>
    <lineage>
        <taxon>Bacteria</taxon>
        <taxon>Pseudomonadati</taxon>
        <taxon>Bacteroidota</taxon>
        <taxon>Flavobacteriia</taxon>
        <taxon>Flavobacteriales</taxon>
        <taxon>Flavobacteriaceae</taxon>
        <taxon>Flavobacterium</taxon>
    </lineage>
</organism>
<feature type="transmembrane region" description="Helical" evidence="1">
    <location>
        <begin position="82"/>
        <end position="104"/>
    </location>
</feature>
<keyword evidence="1" id="KW-0812">Transmembrane</keyword>
<dbReference type="Proteomes" id="UP000182124">
    <property type="component" value="Unassembled WGS sequence"/>
</dbReference>
<proteinExistence type="predicted"/>
<feature type="transmembrane region" description="Helical" evidence="1">
    <location>
        <begin position="243"/>
        <end position="266"/>
    </location>
</feature>
<dbReference type="InterPro" id="IPR022134">
    <property type="entry name" value="DUF3667"/>
</dbReference>
<reference evidence="2 3" key="1">
    <citation type="submission" date="2016-10" db="EMBL/GenBank/DDBJ databases">
        <authorList>
            <person name="de Groot N.N."/>
        </authorList>
    </citation>
    <scope>NUCLEOTIDE SEQUENCE [LARGE SCALE GENOMIC DNA]</scope>
    <source>
        <strain evidence="2 3">CGMCC 1.3801</strain>
    </source>
</reference>
<evidence type="ECO:0008006" key="4">
    <source>
        <dbReference type="Google" id="ProtNLM"/>
    </source>
</evidence>
<gene>
    <name evidence="2" type="ORF">SAMN02927925_00944</name>
</gene>
<feature type="transmembrane region" description="Helical" evidence="1">
    <location>
        <begin position="272"/>
        <end position="295"/>
    </location>
</feature>
<evidence type="ECO:0000256" key="1">
    <source>
        <dbReference type="SAM" id="Phobius"/>
    </source>
</evidence>
<dbReference type="RefSeq" id="WP_023576530.1">
    <property type="nucleotide sequence ID" value="NZ_CBCSBQ010000017.1"/>
</dbReference>
<feature type="transmembrane region" description="Helical" evidence="1">
    <location>
        <begin position="213"/>
        <end position="231"/>
    </location>
</feature>
<dbReference type="STRING" id="329186.SAMN02927925_00944"/>
<dbReference type="eggNOG" id="COG1566">
    <property type="taxonomic scope" value="Bacteria"/>
</dbReference>
<feature type="transmembrane region" description="Helical" evidence="1">
    <location>
        <begin position="316"/>
        <end position="337"/>
    </location>
</feature>